<dbReference type="GO" id="GO:0003677">
    <property type="term" value="F:DNA binding"/>
    <property type="evidence" value="ECO:0007669"/>
    <property type="project" value="InterPro"/>
</dbReference>
<evidence type="ECO:0000259" key="3">
    <source>
        <dbReference type="SMART" id="SM00475"/>
    </source>
</evidence>
<protein>
    <recommendedName>
        <fullName evidence="3">5'-3' exonuclease domain-containing protein</fullName>
    </recommendedName>
</protein>
<dbReference type="SUPFAM" id="SSF88723">
    <property type="entry name" value="PIN domain-like"/>
    <property type="match status" value="1"/>
</dbReference>
<organism evidence="4">
    <name type="scientific">viral metagenome</name>
    <dbReference type="NCBI Taxonomy" id="1070528"/>
    <lineage>
        <taxon>unclassified sequences</taxon>
        <taxon>metagenomes</taxon>
        <taxon>organismal metagenomes</taxon>
    </lineage>
</organism>
<dbReference type="GO" id="GO:0008409">
    <property type="term" value="F:5'-3' exonuclease activity"/>
    <property type="evidence" value="ECO:0007669"/>
    <property type="project" value="InterPro"/>
</dbReference>
<dbReference type="InterPro" id="IPR020046">
    <property type="entry name" value="5-3_exonucl_a-hlix_arch_N"/>
</dbReference>
<dbReference type="AlphaFoldDB" id="A0A6C0CFB3"/>
<dbReference type="SMART" id="SM00475">
    <property type="entry name" value="53EXOc"/>
    <property type="match status" value="1"/>
</dbReference>
<dbReference type="PANTHER" id="PTHR42646:SF2">
    <property type="entry name" value="5'-3' EXONUCLEASE FAMILY PROTEIN"/>
    <property type="match status" value="1"/>
</dbReference>
<dbReference type="InterPro" id="IPR002421">
    <property type="entry name" value="5-3_exonuclease"/>
</dbReference>
<dbReference type="Pfam" id="PF02739">
    <property type="entry name" value="5_3_exonuc_N"/>
    <property type="match status" value="1"/>
</dbReference>
<dbReference type="GO" id="GO:0017108">
    <property type="term" value="F:5'-flap endonuclease activity"/>
    <property type="evidence" value="ECO:0007669"/>
    <property type="project" value="InterPro"/>
</dbReference>
<dbReference type="SUPFAM" id="SSF47807">
    <property type="entry name" value="5' to 3' exonuclease, C-terminal subdomain"/>
    <property type="match status" value="1"/>
</dbReference>
<sequence>MNTIYFNKNNIVLIDSSYYVFHRYFATYRWFSFQNIDVAVDDIVNNEVFITAFYKHINNDIKKICKKWNTSKDNIVFCVDCQRTDIWRNDIYDTYKATRVQKTNFNKKIFSIFSDYTNSLGFKYISQSRLEGDDVIYLTQKMAKTAIAAIAAIASVASDIKVIIITNDNDFLQLVDTQTLVYNMQFKELMKRGFNNPKVDLLFKAIYGDKSDNITKIGAGITKEKALMISNMTDEDREKYIKECGYEDKFRLNMKLISFENIPKEYTEIFYDNVKIIIE</sequence>
<evidence type="ECO:0000256" key="2">
    <source>
        <dbReference type="ARBA" id="ARBA00022801"/>
    </source>
</evidence>
<accession>A0A6C0CFB3</accession>
<name>A0A6C0CFB3_9ZZZZ</name>
<keyword evidence="2" id="KW-0378">Hydrolase</keyword>
<dbReference type="InterPro" id="IPR029060">
    <property type="entry name" value="PIN-like_dom_sf"/>
</dbReference>
<dbReference type="EMBL" id="MN739393">
    <property type="protein sequence ID" value="QHT02369.1"/>
    <property type="molecule type" value="Genomic_DNA"/>
</dbReference>
<evidence type="ECO:0000256" key="1">
    <source>
        <dbReference type="ARBA" id="ARBA00022722"/>
    </source>
</evidence>
<dbReference type="GO" id="GO:0033567">
    <property type="term" value="P:DNA replication, Okazaki fragment processing"/>
    <property type="evidence" value="ECO:0007669"/>
    <property type="project" value="InterPro"/>
</dbReference>
<keyword evidence="1" id="KW-0540">Nuclease</keyword>
<proteinExistence type="predicted"/>
<dbReference type="InterPro" id="IPR038969">
    <property type="entry name" value="FEN"/>
</dbReference>
<reference evidence="4" key="1">
    <citation type="journal article" date="2020" name="Nature">
        <title>Giant virus diversity and host interactions through global metagenomics.</title>
        <authorList>
            <person name="Schulz F."/>
            <person name="Roux S."/>
            <person name="Paez-Espino D."/>
            <person name="Jungbluth S."/>
            <person name="Walsh D.A."/>
            <person name="Denef V.J."/>
            <person name="McMahon K.D."/>
            <person name="Konstantinidis K.T."/>
            <person name="Eloe-Fadrosh E.A."/>
            <person name="Kyrpides N.C."/>
            <person name="Woyke T."/>
        </authorList>
    </citation>
    <scope>NUCLEOTIDE SEQUENCE</scope>
    <source>
        <strain evidence="4">GVMAG-M-3300020565-3</strain>
    </source>
</reference>
<evidence type="ECO:0000313" key="4">
    <source>
        <dbReference type="EMBL" id="QHT02369.1"/>
    </source>
</evidence>
<dbReference type="PANTHER" id="PTHR42646">
    <property type="entry name" value="FLAP ENDONUCLEASE XNI"/>
    <property type="match status" value="1"/>
</dbReference>
<dbReference type="Gene3D" id="3.40.50.1010">
    <property type="entry name" value="5'-nuclease"/>
    <property type="match status" value="1"/>
</dbReference>
<feature type="domain" description="5'-3' exonuclease" evidence="3">
    <location>
        <begin position="7"/>
        <end position="277"/>
    </location>
</feature>
<dbReference type="InterPro" id="IPR036279">
    <property type="entry name" value="5-3_exonuclease_C_sf"/>
</dbReference>